<comment type="caution">
    <text evidence="7">The sequence shown here is derived from an EMBL/GenBank/DDBJ whole genome shotgun (WGS) entry which is preliminary data.</text>
</comment>
<evidence type="ECO:0000256" key="5">
    <source>
        <dbReference type="ARBA" id="ARBA00038145"/>
    </source>
</evidence>
<dbReference type="GO" id="GO:0000398">
    <property type="term" value="P:mRNA splicing, via spliceosome"/>
    <property type="evidence" value="ECO:0007669"/>
    <property type="project" value="TreeGrafter"/>
</dbReference>
<comment type="subcellular location">
    <subcellularLocation>
        <location evidence="1">Cytoplasm</location>
    </subcellularLocation>
</comment>
<dbReference type="PANTHER" id="PTHR22842">
    <property type="entry name" value="WD40 REPEAT PROTEIN"/>
    <property type="match status" value="1"/>
</dbReference>
<evidence type="ECO:0000313" key="7">
    <source>
        <dbReference type="EMBL" id="KAK4228792.1"/>
    </source>
</evidence>
<sequence>MAEFPSRPVAQLVGSNGPIHALTYSSPPSTYILTGSSDRSIRLYNPSSYTPSPSPSSPLPQGKLIQTYTSHAYEVLSLSISSTNDKFASSGGDRTLFLWDVQTSSTSPLRRFHSHSGRINTVIFSGQDDSLLISGGIDCSVRIWDIRSSNSQKAIQVLSEAKDAITSLVSTGHEIMTGSVDGRIRTYDLRMGRCITDVMPGPVTSLTLSRDEKTILVSTLDSKIRLMDRKDGRMLKGYEDREFRNEELRVRSLIDGKGERWVLSGDENEGRVWVWGLMTGEVVKRLDVPEGTGGGKKVVVGKDGRIEKKRKNVISCLAWGGEEFCVAGSEGVVTVFGQ</sequence>
<comment type="similarity">
    <text evidence="5">Belongs to the WD repeat MORG1 family.</text>
</comment>
<dbReference type="GO" id="GO:0071013">
    <property type="term" value="C:catalytic step 2 spliceosome"/>
    <property type="evidence" value="ECO:0007669"/>
    <property type="project" value="TreeGrafter"/>
</dbReference>
<evidence type="ECO:0000313" key="8">
    <source>
        <dbReference type="Proteomes" id="UP001301958"/>
    </source>
</evidence>
<dbReference type="InterPro" id="IPR020472">
    <property type="entry name" value="WD40_PAC1"/>
</dbReference>
<dbReference type="GO" id="GO:0005737">
    <property type="term" value="C:cytoplasm"/>
    <property type="evidence" value="ECO:0007669"/>
    <property type="project" value="UniProtKB-SubCell"/>
</dbReference>
<gene>
    <name evidence="7" type="ORF">QBC38DRAFT_141341</name>
</gene>
<evidence type="ECO:0000256" key="6">
    <source>
        <dbReference type="PROSITE-ProRule" id="PRU00221"/>
    </source>
</evidence>
<protein>
    <submittedName>
        <fullName evidence="7">Mitogen-activated protein kinase organizer 1</fullName>
    </submittedName>
</protein>
<feature type="repeat" description="WD" evidence="6">
    <location>
        <begin position="68"/>
        <end position="109"/>
    </location>
</feature>
<keyword evidence="3 6" id="KW-0853">WD repeat</keyword>
<dbReference type="CDD" id="cd00200">
    <property type="entry name" value="WD40"/>
    <property type="match status" value="1"/>
</dbReference>
<evidence type="ECO:0000256" key="2">
    <source>
        <dbReference type="ARBA" id="ARBA00022490"/>
    </source>
</evidence>
<dbReference type="SUPFAM" id="SSF50978">
    <property type="entry name" value="WD40 repeat-like"/>
    <property type="match status" value="1"/>
</dbReference>
<dbReference type="SMART" id="SM00320">
    <property type="entry name" value="WD40"/>
    <property type="match status" value="5"/>
</dbReference>
<name>A0AAN7BSQ9_9PEZI</name>
<reference evidence="7" key="1">
    <citation type="journal article" date="2023" name="Mol. Phylogenet. Evol.">
        <title>Genome-scale phylogeny and comparative genomics of the fungal order Sordariales.</title>
        <authorList>
            <person name="Hensen N."/>
            <person name="Bonometti L."/>
            <person name="Westerberg I."/>
            <person name="Brannstrom I.O."/>
            <person name="Guillou S."/>
            <person name="Cros-Aarteil S."/>
            <person name="Calhoun S."/>
            <person name="Haridas S."/>
            <person name="Kuo A."/>
            <person name="Mondo S."/>
            <person name="Pangilinan J."/>
            <person name="Riley R."/>
            <person name="LaButti K."/>
            <person name="Andreopoulos B."/>
            <person name="Lipzen A."/>
            <person name="Chen C."/>
            <person name="Yan M."/>
            <person name="Daum C."/>
            <person name="Ng V."/>
            <person name="Clum A."/>
            <person name="Steindorff A."/>
            <person name="Ohm R.A."/>
            <person name="Martin F."/>
            <person name="Silar P."/>
            <person name="Natvig D.O."/>
            <person name="Lalanne C."/>
            <person name="Gautier V."/>
            <person name="Ament-Velasquez S.L."/>
            <person name="Kruys A."/>
            <person name="Hutchinson M.I."/>
            <person name="Powell A.J."/>
            <person name="Barry K."/>
            <person name="Miller A.N."/>
            <person name="Grigoriev I.V."/>
            <person name="Debuchy R."/>
            <person name="Gladieux P."/>
            <person name="Hiltunen Thoren M."/>
            <person name="Johannesson H."/>
        </authorList>
    </citation>
    <scope>NUCLEOTIDE SEQUENCE</scope>
    <source>
        <strain evidence="7">CBS 990.96</strain>
    </source>
</reference>
<keyword evidence="7" id="KW-0808">Transferase</keyword>
<evidence type="ECO:0000256" key="4">
    <source>
        <dbReference type="ARBA" id="ARBA00022737"/>
    </source>
</evidence>
<keyword evidence="2" id="KW-0963">Cytoplasm</keyword>
<dbReference type="EMBL" id="MU865315">
    <property type="protein sequence ID" value="KAK4228792.1"/>
    <property type="molecule type" value="Genomic_DNA"/>
</dbReference>
<dbReference type="InterPro" id="IPR036322">
    <property type="entry name" value="WD40_repeat_dom_sf"/>
</dbReference>
<accession>A0AAN7BSQ9</accession>
<dbReference type="InterPro" id="IPR015943">
    <property type="entry name" value="WD40/YVTN_repeat-like_dom_sf"/>
</dbReference>
<dbReference type="Gene3D" id="2.130.10.10">
    <property type="entry name" value="YVTN repeat-like/Quinoprotein amine dehydrogenase"/>
    <property type="match status" value="1"/>
</dbReference>
<proteinExistence type="inferred from homology"/>
<evidence type="ECO:0000256" key="1">
    <source>
        <dbReference type="ARBA" id="ARBA00004496"/>
    </source>
</evidence>
<dbReference type="InterPro" id="IPR019775">
    <property type="entry name" value="WD40_repeat_CS"/>
</dbReference>
<evidence type="ECO:0000256" key="3">
    <source>
        <dbReference type="ARBA" id="ARBA00022574"/>
    </source>
</evidence>
<dbReference type="GO" id="GO:0016301">
    <property type="term" value="F:kinase activity"/>
    <property type="evidence" value="ECO:0007669"/>
    <property type="project" value="UniProtKB-KW"/>
</dbReference>
<dbReference type="Pfam" id="PF00400">
    <property type="entry name" value="WD40"/>
    <property type="match status" value="3"/>
</dbReference>
<dbReference type="PROSITE" id="PS50294">
    <property type="entry name" value="WD_REPEATS_REGION"/>
    <property type="match status" value="2"/>
</dbReference>
<dbReference type="PROSITE" id="PS00678">
    <property type="entry name" value="WD_REPEATS_1"/>
    <property type="match status" value="1"/>
</dbReference>
<organism evidence="7 8">
    <name type="scientific">Podospora fimiseda</name>
    <dbReference type="NCBI Taxonomy" id="252190"/>
    <lineage>
        <taxon>Eukaryota</taxon>
        <taxon>Fungi</taxon>
        <taxon>Dikarya</taxon>
        <taxon>Ascomycota</taxon>
        <taxon>Pezizomycotina</taxon>
        <taxon>Sordariomycetes</taxon>
        <taxon>Sordariomycetidae</taxon>
        <taxon>Sordariales</taxon>
        <taxon>Podosporaceae</taxon>
        <taxon>Podospora</taxon>
    </lineage>
</organism>
<dbReference type="Proteomes" id="UP001301958">
    <property type="component" value="Unassembled WGS sequence"/>
</dbReference>
<keyword evidence="4" id="KW-0677">Repeat</keyword>
<feature type="repeat" description="WD" evidence="6">
    <location>
        <begin position="112"/>
        <end position="154"/>
    </location>
</feature>
<dbReference type="PANTHER" id="PTHR22842:SF3">
    <property type="entry name" value="WD REPEAT DOMAIN-CONTAINING PROTEIN 83"/>
    <property type="match status" value="1"/>
</dbReference>
<dbReference type="InterPro" id="IPR051980">
    <property type="entry name" value="WD_repeat_MORG1"/>
</dbReference>
<reference evidence="7" key="2">
    <citation type="submission" date="2023-05" db="EMBL/GenBank/DDBJ databases">
        <authorList>
            <consortium name="Lawrence Berkeley National Laboratory"/>
            <person name="Steindorff A."/>
            <person name="Hensen N."/>
            <person name="Bonometti L."/>
            <person name="Westerberg I."/>
            <person name="Brannstrom I.O."/>
            <person name="Guillou S."/>
            <person name="Cros-Aarteil S."/>
            <person name="Calhoun S."/>
            <person name="Haridas S."/>
            <person name="Kuo A."/>
            <person name="Mondo S."/>
            <person name="Pangilinan J."/>
            <person name="Riley R."/>
            <person name="Labutti K."/>
            <person name="Andreopoulos B."/>
            <person name="Lipzen A."/>
            <person name="Chen C."/>
            <person name="Yanf M."/>
            <person name="Daum C."/>
            <person name="Ng V."/>
            <person name="Clum A."/>
            <person name="Ohm R."/>
            <person name="Martin F."/>
            <person name="Silar P."/>
            <person name="Natvig D."/>
            <person name="Lalanne C."/>
            <person name="Gautier V."/>
            <person name="Ament-Velasquez S.L."/>
            <person name="Kruys A."/>
            <person name="Hutchinson M.I."/>
            <person name="Powell A.J."/>
            <person name="Barry K."/>
            <person name="Miller A.N."/>
            <person name="Grigoriev I.V."/>
            <person name="Debuchy R."/>
            <person name="Gladieux P."/>
            <person name="Thoren M.H."/>
            <person name="Johannesson H."/>
        </authorList>
    </citation>
    <scope>NUCLEOTIDE SEQUENCE</scope>
    <source>
        <strain evidence="7">CBS 990.96</strain>
    </source>
</reference>
<keyword evidence="8" id="KW-1185">Reference proteome</keyword>
<keyword evidence="7" id="KW-0418">Kinase</keyword>
<dbReference type="PRINTS" id="PR00320">
    <property type="entry name" value="GPROTEINBRPT"/>
</dbReference>
<dbReference type="InterPro" id="IPR001680">
    <property type="entry name" value="WD40_rpt"/>
</dbReference>
<dbReference type="PROSITE" id="PS50082">
    <property type="entry name" value="WD_REPEATS_2"/>
    <property type="match status" value="2"/>
</dbReference>
<dbReference type="AlphaFoldDB" id="A0AAN7BSQ9"/>